<feature type="region of interest" description="Disordered" evidence="6">
    <location>
        <begin position="93"/>
        <end position="137"/>
    </location>
</feature>
<evidence type="ECO:0000313" key="9">
    <source>
        <dbReference type="Proteomes" id="UP000472260"/>
    </source>
</evidence>
<keyword evidence="9" id="KW-1185">Reference proteome</keyword>
<dbReference type="Ensembl" id="ENSSANT00000012474.1">
    <property type="protein sequence ID" value="ENSSANP00000011650.1"/>
    <property type="gene ID" value="ENSSANG00000006333.1"/>
</dbReference>
<accession>A0A671L130</accession>
<evidence type="ECO:0000256" key="5">
    <source>
        <dbReference type="ARBA" id="ARBA00023242"/>
    </source>
</evidence>
<dbReference type="AlphaFoldDB" id="A0A671L130"/>
<comment type="subcellular location">
    <subcellularLocation>
        <location evidence="2">Cytoplasm</location>
        <location evidence="2">Stress granule</location>
    </subcellularLocation>
    <subcellularLocation>
        <location evidence="1">Nucleus</location>
    </subcellularLocation>
</comment>
<evidence type="ECO:0000256" key="6">
    <source>
        <dbReference type="SAM" id="MobiDB-lite"/>
    </source>
</evidence>
<gene>
    <name evidence="8" type="primary">LOC107669547</name>
</gene>
<keyword evidence="5" id="KW-0539">Nucleus</keyword>
<feature type="chain" id="PRO_5025511803" description="MAPK regulated corepressor interacting protein 1" evidence="7">
    <location>
        <begin position="22"/>
        <end position="137"/>
    </location>
</feature>
<reference evidence="8" key="2">
    <citation type="submission" date="2025-09" db="UniProtKB">
        <authorList>
            <consortium name="Ensembl"/>
        </authorList>
    </citation>
    <scope>IDENTIFICATION</scope>
</reference>
<dbReference type="InterPro" id="IPR029428">
    <property type="entry name" value="MCRIP"/>
</dbReference>
<dbReference type="Proteomes" id="UP000472260">
    <property type="component" value="Unassembled WGS sequence"/>
</dbReference>
<comment type="similarity">
    <text evidence="3">Belongs to the MCRIP family.</text>
</comment>
<evidence type="ECO:0000256" key="2">
    <source>
        <dbReference type="ARBA" id="ARBA00004210"/>
    </source>
</evidence>
<evidence type="ECO:0000256" key="1">
    <source>
        <dbReference type="ARBA" id="ARBA00004123"/>
    </source>
</evidence>
<protein>
    <recommendedName>
        <fullName evidence="10">MAPK regulated corepressor interacting protein 1</fullName>
    </recommendedName>
</protein>
<evidence type="ECO:0008006" key="10">
    <source>
        <dbReference type="Google" id="ProtNLM"/>
    </source>
</evidence>
<dbReference type="GO" id="GO:0010494">
    <property type="term" value="C:cytoplasmic stress granule"/>
    <property type="evidence" value="ECO:0007669"/>
    <property type="project" value="UniProtKB-SubCell"/>
</dbReference>
<name>A0A671L130_9TELE</name>
<evidence type="ECO:0000313" key="8">
    <source>
        <dbReference type="Ensembl" id="ENSSANP00000011650.1"/>
    </source>
</evidence>
<organism evidence="8 9">
    <name type="scientific">Sinocyclocheilus anshuiensis</name>
    <dbReference type="NCBI Taxonomy" id="1608454"/>
    <lineage>
        <taxon>Eukaryota</taxon>
        <taxon>Metazoa</taxon>
        <taxon>Chordata</taxon>
        <taxon>Craniata</taxon>
        <taxon>Vertebrata</taxon>
        <taxon>Euteleostomi</taxon>
        <taxon>Actinopterygii</taxon>
        <taxon>Neopterygii</taxon>
        <taxon>Teleostei</taxon>
        <taxon>Ostariophysi</taxon>
        <taxon>Cypriniformes</taxon>
        <taxon>Cyprinidae</taxon>
        <taxon>Cyprininae</taxon>
        <taxon>Sinocyclocheilus</taxon>
    </lineage>
</organism>
<evidence type="ECO:0000256" key="3">
    <source>
        <dbReference type="ARBA" id="ARBA00010821"/>
    </source>
</evidence>
<feature type="signal peptide" evidence="7">
    <location>
        <begin position="1"/>
        <end position="21"/>
    </location>
</feature>
<dbReference type="Pfam" id="PF14799">
    <property type="entry name" value="FAM195"/>
    <property type="match status" value="1"/>
</dbReference>
<proteinExistence type="inferred from homology"/>
<sequence>PWFKHRVLLCFAEGFCYLTLACQTSRISVAKILDFDSVVGSSPTLKMVQNYKQTSGACSPTNTEELLTPAHEENVRFIHYTWQRVMREMQTCQGSENNIQGPQKYVERTPNPALSSFTPVDLNDVKRKNTQDSKTSS</sequence>
<dbReference type="GO" id="GO:0005634">
    <property type="term" value="C:nucleus"/>
    <property type="evidence" value="ECO:0007669"/>
    <property type="project" value="UniProtKB-SubCell"/>
</dbReference>
<reference evidence="8" key="1">
    <citation type="submission" date="2025-08" db="UniProtKB">
        <authorList>
            <consortium name="Ensembl"/>
        </authorList>
    </citation>
    <scope>IDENTIFICATION</scope>
</reference>
<evidence type="ECO:0000256" key="4">
    <source>
        <dbReference type="ARBA" id="ARBA00022490"/>
    </source>
</evidence>
<keyword evidence="4" id="KW-0963">Cytoplasm</keyword>
<evidence type="ECO:0000256" key="7">
    <source>
        <dbReference type="SAM" id="SignalP"/>
    </source>
</evidence>
<keyword evidence="7" id="KW-0732">Signal</keyword>